<protein>
    <submittedName>
        <fullName evidence="1">Uncharacterized protein</fullName>
    </submittedName>
</protein>
<sequence length="361" mass="38981">MSNTAPAILLTGATGYIGGSILTHLLDSQHLALKNVVITCLVRGEDRVAKLNAKYGSRVKPVLHKDLDDTDRAIEVASQHDIVINTTIGYHPASAAALVQGLAKRKQQTGRDVWMIHTSGTSNLADRPISKGYVEDDPERVFDDSKDDIYAYEKMRNDKELYPQRTSELGVIDEGVKLGVKTLVIMSPTIYGVGTGEFNVSSIQVPAYVNACIAKGYAMVAGDGKGVWDNVHVGDLAELYALCLVNIVEKGGADLPTGKQGTIFSENGRHTWMDIAQGVADAAYEAGRIKSRDVRSVSLQEAADAITGGDPHIVELAMSSNSRTKGTVAREKLGWKPTRGPDDFKRGFTEEVKAAIQKEAK</sequence>
<evidence type="ECO:0000313" key="2">
    <source>
        <dbReference type="Proteomes" id="UP000011761"/>
    </source>
</evidence>
<dbReference type="OMA" id="WLEYSQL"/>
<organism evidence="1 2">
    <name type="scientific">Baudoinia panamericana (strain UAMH 10762)</name>
    <name type="common">Angels' share fungus</name>
    <name type="synonym">Baudoinia compniacensis (strain UAMH 10762)</name>
    <dbReference type="NCBI Taxonomy" id="717646"/>
    <lineage>
        <taxon>Eukaryota</taxon>
        <taxon>Fungi</taxon>
        <taxon>Dikarya</taxon>
        <taxon>Ascomycota</taxon>
        <taxon>Pezizomycotina</taxon>
        <taxon>Dothideomycetes</taxon>
        <taxon>Dothideomycetidae</taxon>
        <taxon>Mycosphaerellales</taxon>
        <taxon>Teratosphaeriaceae</taxon>
        <taxon>Baudoinia</taxon>
    </lineage>
</organism>
<dbReference type="RefSeq" id="XP_007672961.1">
    <property type="nucleotide sequence ID" value="XM_007674771.1"/>
</dbReference>
<dbReference type="KEGG" id="bcom:BAUCODRAFT_30180"/>
<proteinExistence type="predicted"/>
<dbReference type="AlphaFoldDB" id="M2LYJ1"/>
<dbReference type="GO" id="GO:0005737">
    <property type="term" value="C:cytoplasm"/>
    <property type="evidence" value="ECO:0007669"/>
    <property type="project" value="TreeGrafter"/>
</dbReference>
<gene>
    <name evidence="1" type="ORF">BAUCODRAFT_30180</name>
</gene>
<name>M2LYJ1_BAUPA</name>
<dbReference type="OrthoDB" id="10262413at2759"/>
<dbReference type="PANTHER" id="PTHR48079">
    <property type="entry name" value="PROTEIN YEEZ"/>
    <property type="match status" value="1"/>
</dbReference>
<dbReference type="InterPro" id="IPR051783">
    <property type="entry name" value="NAD(P)-dependent_oxidoreduct"/>
</dbReference>
<dbReference type="Gene3D" id="3.40.50.720">
    <property type="entry name" value="NAD(P)-binding Rossmann-like Domain"/>
    <property type="match status" value="1"/>
</dbReference>
<dbReference type="EMBL" id="KB445551">
    <property type="protein sequence ID" value="EMC99777.1"/>
    <property type="molecule type" value="Genomic_DNA"/>
</dbReference>
<keyword evidence="2" id="KW-1185">Reference proteome</keyword>
<dbReference type="eggNOG" id="KOG1502">
    <property type="taxonomic scope" value="Eukaryota"/>
</dbReference>
<dbReference type="PANTHER" id="PTHR48079:SF6">
    <property type="entry name" value="NAD(P)-BINDING DOMAIN-CONTAINING PROTEIN-RELATED"/>
    <property type="match status" value="1"/>
</dbReference>
<dbReference type="HOGENOM" id="CLU_007383_12_0_1"/>
<dbReference type="InterPro" id="IPR036291">
    <property type="entry name" value="NAD(P)-bd_dom_sf"/>
</dbReference>
<dbReference type="STRING" id="717646.M2LYJ1"/>
<dbReference type="Proteomes" id="UP000011761">
    <property type="component" value="Unassembled WGS sequence"/>
</dbReference>
<evidence type="ECO:0000313" key="1">
    <source>
        <dbReference type="EMBL" id="EMC99777.1"/>
    </source>
</evidence>
<dbReference type="GO" id="GO:0004029">
    <property type="term" value="F:aldehyde dehydrogenase (NAD+) activity"/>
    <property type="evidence" value="ECO:0007669"/>
    <property type="project" value="TreeGrafter"/>
</dbReference>
<accession>M2LYJ1</accession>
<dbReference type="GeneID" id="19111137"/>
<reference evidence="1" key="1">
    <citation type="journal article" date="2012" name="PLoS Pathog.">
        <title>Diverse lifestyles and strategies of plant pathogenesis encoded in the genomes of eighteen Dothideomycetes fungi.</title>
        <authorList>
            <person name="Ohm R.A."/>
            <person name="Feau N."/>
            <person name="Henrissat B."/>
            <person name="Schoch C.L."/>
            <person name="Horwitz B.A."/>
            <person name="Barry K.W."/>
            <person name="Condon B.J."/>
            <person name="Copeland A.C."/>
            <person name="Dhillon B."/>
            <person name="Glaser F."/>
            <person name="Hesse C.N."/>
            <person name="Kosti I."/>
            <person name="LaButti K."/>
            <person name="Lindquist E.A."/>
            <person name="Lucas S."/>
            <person name="Salamov A.A."/>
            <person name="Bradshaw R.E."/>
            <person name="Ciuffetti L."/>
            <person name="Hamelin R.C."/>
            <person name="Kema G.H.J."/>
            <person name="Lawrence C."/>
            <person name="Scott J.A."/>
            <person name="Spatafora J.W."/>
            <person name="Turgeon B.G."/>
            <person name="de Wit P.J.G.M."/>
            <person name="Zhong S."/>
            <person name="Goodwin S.B."/>
            <person name="Grigoriev I.V."/>
        </authorList>
    </citation>
    <scope>NUCLEOTIDE SEQUENCE [LARGE SCALE GENOMIC DNA]</scope>
    <source>
        <strain evidence="1">UAMH 10762</strain>
    </source>
</reference>
<dbReference type="SUPFAM" id="SSF51735">
    <property type="entry name" value="NAD(P)-binding Rossmann-fold domains"/>
    <property type="match status" value="1"/>
</dbReference>